<dbReference type="Proteomes" id="UP000824120">
    <property type="component" value="Chromosome 8"/>
</dbReference>
<accession>A0A9J5XUD6</accession>
<feature type="compositionally biased region" description="Polar residues" evidence="1">
    <location>
        <begin position="21"/>
        <end position="31"/>
    </location>
</feature>
<name>A0A9J5XUD6_SOLCO</name>
<sequence>MPHDATRGGKAIAHQGFANVGSPSRATSRQVVKTKARGKACGDAFISLRPRQGGLDTGPWTMSRTTVYAEDNGS</sequence>
<gene>
    <name evidence="2" type="ORF">H5410_041064</name>
</gene>
<evidence type="ECO:0000256" key="1">
    <source>
        <dbReference type="SAM" id="MobiDB-lite"/>
    </source>
</evidence>
<reference evidence="2 3" key="1">
    <citation type="submission" date="2020-09" db="EMBL/GenBank/DDBJ databases">
        <title>De no assembly of potato wild relative species, Solanum commersonii.</title>
        <authorList>
            <person name="Cho K."/>
        </authorList>
    </citation>
    <scope>NUCLEOTIDE SEQUENCE [LARGE SCALE GENOMIC DNA]</scope>
    <source>
        <strain evidence="2">LZ3.2</strain>
        <tissue evidence="2">Leaf</tissue>
    </source>
</reference>
<feature type="region of interest" description="Disordered" evidence="1">
    <location>
        <begin position="1"/>
        <end position="35"/>
    </location>
</feature>
<keyword evidence="3" id="KW-1185">Reference proteome</keyword>
<evidence type="ECO:0000313" key="2">
    <source>
        <dbReference type="EMBL" id="KAG5590550.1"/>
    </source>
</evidence>
<proteinExistence type="predicted"/>
<organism evidence="2 3">
    <name type="scientific">Solanum commersonii</name>
    <name type="common">Commerson's wild potato</name>
    <name type="synonym">Commerson's nightshade</name>
    <dbReference type="NCBI Taxonomy" id="4109"/>
    <lineage>
        <taxon>Eukaryota</taxon>
        <taxon>Viridiplantae</taxon>
        <taxon>Streptophyta</taxon>
        <taxon>Embryophyta</taxon>
        <taxon>Tracheophyta</taxon>
        <taxon>Spermatophyta</taxon>
        <taxon>Magnoliopsida</taxon>
        <taxon>eudicotyledons</taxon>
        <taxon>Gunneridae</taxon>
        <taxon>Pentapetalae</taxon>
        <taxon>asterids</taxon>
        <taxon>lamiids</taxon>
        <taxon>Solanales</taxon>
        <taxon>Solanaceae</taxon>
        <taxon>Solanoideae</taxon>
        <taxon>Solaneae</taxon>
        <taxon>Solanum</taxon>
    </lineage>
</organism>
<evidence type="ECO:0000313" key="3">
    <source>
        <dbReference type="Proteomes" id="UP000824120"/>
    </source>
</evidence>
<dbReference type="EMBL" id="JACXVP010000008">
    <property type="protein sequence ID" value="KAG5590550.1"/>
    <property type="molecule type" value="Genomic_DNA"/>
</dbReference>
<dbReference type="AlphaFoldDB" id="A0A9J5XUD6"/>
<protein>
    <submittedName>
        <fullName evidence="2">Uncharacterized protein</fullName>
    </submittedName>
</protein>
<comment type="caution">
    <text evidence="2">The sequence shown here is derived from an EMBL/GenBank/DDBJ whole genome shotgun (WGS) entry which is preliminary data.</text>
</comment>